<organism evidence="2 3">
    <name type="scientific">Methylobacterium crusticola</name>
    <dbReference type="NCBI Taxonomy" id="1697972"/>
    <lineage>
        <taxon>Bacteria</taxon>
        <taxon>Pseudomonadati</taxon>
        <taxon>Pseudomonadota</taxon>
        <taxon>Alphaproteobacteria</taxon>
        <taxon>Hyphomicrobiales</taxon>
        <taxon>Methylobacteriaceae</taxon>
        <taxon>Methylobacterium</taxon>
    </lineage>
</organism>
<sequence>MASQQSTVDFILEQAGAAGALSARRMFGEYALYCDGKTVALVCDDQLFLKLTEAGPTKSAR</sequence>
<accession>A0ABQ4R2E0</accession>
<comment type="caution">
    <text evidence="2">The sequence shown here is derived from an EMBL/GenBank/DDBJ whole genome shotgun (WGS) entry which is preliminary data.</text>
</comment>
<dbReference type="Pfam" id="PF04993">
    <property type="entry name" value="TfoX_N"/>
    <property type="match status" value="1"/>
</dbReference>
<gene>
    <name evidence="2" type="ORF">OPKNFCMD_4478</name>
</gene>
<evidence type="ECO:0000259" key="1">
    <source>
        <dbReference type="Pfam" id="PF04993"/>
    </source>
</evidence>
<dbReference type="Proteomes" id="UP001055167">
    <property type="component" value="Unassembled WGS sequence"/>
</dbReference>
<protein>
    <recommendedName>
        <fullName evidence="1">TfoX N-terminal domain-containing protein</fullName>
    </recommendedName>
</protein>
<feature type="domain" description="TfoX N-terminal" evidence="1">
    <location>
        <begin position="15"/>
        <end position="54"/>
    </location>
</feature>
<keyword evidence="3" id="KW-1185">Reference proteome</keyword>
<dbReference type="SUPFAM" id="SSF159894">
    <property type="entry name" value="YgaC/TfoX-N like"/>
    <property type="match status" value="1"/>
</dbReference>
<name>A0ABQ4R2E0_9HYPH</name>
<reference evidence="2" key="2">
    <citation type="submission" date="2021-08" db="EMBL/GenBank/DDBJ databases">
        <authorList>
            <person name="Tani A."/>
            <person name="Ola A."/>
            <person name="Ogura Y."/>
            <person name="Katsura K."/>
            <person name="Hayashi T."/>
        </authorList>
    </citation>
    <scope>NUCLEOTIDE SEQUENCE</scope>
    <source>
        <strain evidence="2">KCTC 52305</strain>
    </source>
</reference>
<dbReference type="RefSeq" id="WP_238313811.1">
    <property type="nucleotide sequence ID" value="NZ_BPQH01000015.1"/>
</dbReference>
<proteinExistence type="predicted"/>
<evidence type="ECO:0000313" key="3">
    <source>
        <dbReference type="Proteomes" id="UP001055167"/>
    </source>
</evidence>
<dbReference type="EMBL" id="BPQH01000015">
    <property type="protein sequence ID" value="GJD51723.1"/>
    <property type="molecule type" value="Genomic_DNA"/>
</dbReference>
<dbReference type="InterPro" id="IPR007076">
    <property type="entry name" value="TfoX_N"/>
</dbReference>
<evidence type="ECO:0000313" key="2">
    <source>
        <dbReference type="EMBL" id="GJD51723.1"/>
    </source>
</evidence>
<dbReference type="Gene3D" id="3.30.1460.30">
    <property type="entry name" value="YgaC/TfoX-N like chaperone"/>
    <property type="match status" value="1"/>
</dbReference>
<reference evidence="2" key="1">
    <citation type="journal article" date="2021" name="Front. Microbiol.">
        <title>Comprehensive Comparative Genomics and Phenotyping of Methylobacterium Species.</title>
        <authorList>
            <person name="Alessa O."/>
            <person name="Ogura Y."/>
            <person name="Fujitani Y."/>
            <person name="Takami H."/>
            <person name="Hayashi T."/>
            <person name="Sahin N."/>
            <person name="Tani A."/>
        </authorList>
    </citation>
    <scope>NUCLEOTIDE SEQUENCE</scope>
    <source>
        <strain evidence="2">KCTC 52305</strain>
    </source>
</reference>